<protein>
    <submittedName>
        <fullName evidence="1">Uncharacterized protein</fullName>
    </submittedName>
</protein>
<dbReference type="RefSeq" id="WP_273580023.1">
    <property type="nucleotide sequence ID" value="NZ_JAQRFO010000025.1"/>
</dbReference>
<dbReference type="EMBL" id="JAQRFO010000025">
    <property type="protein sequence ID" value="MDC9622404.1"/>
    <property type="molecule type" value="Genomic_DNA"/>
</dbReference>
<evidence type="ECO:0000313" key="1">
    <source>
        <dbReference type="EMBL" id="MDC9622404.1"/>
    </source>
</evidence>
<organism evidence="1 2">
    <name type="scientific">Xenorhabdus aichiensis</name>
    <dbReference type="NCBI Taxonomy" id="3025874"/>
    <lineage>
        <taxon>Bacteria</taxon>
        <taxon>Pseudomonadati</taxon>
        <taxon>Pseudomonadota</taxon>
        <taxon>Gammaproteobacteria</taxon>
        <taxon>Enterobacterales</taxon>
        <taxon>Morganellaceae</taxon>
        <taxon>Xenorhabdus</taxon>
    </lineage>
</organism>
<accession>A0ABT5M3Z0</accession>
<evidence type="ECO:0000313" key="2">
    <source>
        <dbReference type="Proteomes" id="UP001214757"/>
    </source>
</evidence>
<sequence>MERDVIIYEMITKNDILLLFRLSISAYCVYYARFVISTGATGLSFSGETMTPAG</sequence>
<proteinExistence type="predicted"/>
<keyword evidence="2" id="KW-1185">Reference proteome</keyword>
<gene>
    <name evidence="1" type="ORF">PSI22_12345</name>
</gene>
<reference evidence="1 2" key="1">
    <citation type="submission" date="2023-02" db="EMBL/GenBank/DDBJ databases">
        <title>Entomopathogenic bacteria.</title>
        <authorList>
            <person name="Machado R.A."/>
        </authorList>
    </citation>
    <scope>NUCLEOTIDE SEQUENCE [LARGE SCALE GENOMIC DNA]</scope>
    <source>
        <strain evidence="1 2">XENO-7</strain>
    </source>
</reference>
<name>A0ABT5M3Z0_9GAMM</name>
<dbReference type="Proteomes" id="UP001214757">
    <property type="component" value="Unassembled WGS sequence"/>
</dbReference>
<comment type="caution">
    <text evidence="1">The sequence shown here is derived from an EMBL/GenBank/DDBJ whole genome shotgun (WGS) entry which is preliminary data.</text>
</comment>